<reference evidence="3" key="2">
    <citation type="journal article" date="2013" name="PLoS Genet.">
        <title>Comparative genome structure, secondary metabolite, and effector coding capacity across Cochliobolus pathogens.</title>
        <authorList>
            <person name="Condon B.J."/>
            <person name="Leng Y."/>
            <person name="Wu D."/>
            <person name="Bushley K.E."/>
            <person name="Ohm R.A."/>
            <person name="Otillar R."/>
            <person name="Martin J."/>
            <person name="Schackwitz W."/>
            <person name="Grimwood J."/>
            <person name="MohdZainudin N."/>
            <person name="Xue C."/>
            <person name="Wang R."/>
            <person name="Manning V.A."/>
            <person name="Dhillon B."/>
            <person name="Tu Z.J."/>
            <person name="Steffenson B.J."/>
            <person name="Salamov A."/>
            <person name="Sun H."/>
            <person name="Lowry S."/>
            <person name="LaButti K."/>
            <person name="Han J."/>
            <person name="Copeland A."/>
            <person name="Lindquist E."/>
            <person name="Barry K."/>
            <person name="Schmutz J."/>
            <person name="Baker S.E."/>
            <person name="Ciuffetti L.M."/>
            <person name="Grigoriev I.V."/>
            <person name="Zhong S."/>
            <person name="Turgeon B.G."/>
        </authorList>
    </citation>
    <scope>NUCLEOTIDE SEQUENCE [LARGE SCALE GENOMIC DNA]</scope>
    <source>
        <strain evidence="3">ND90Pr / ATCC 201652</strain>
    </source>
</reference>
<accession>M2T582</accession>
<dbReference type="InterPro" id="IPR010640">
    <property type="entry name" value="Low_temperature_requirement_A"/>
</dbReference>
<reference evidence="2 3" key="1">
    <citation type="journal article" date="2012" name="PLoS Pathog.">
        <title>Diverse lifestyles and strategies of plant pathogenesis encoded in the genomes of eighteen Dothideomycetes fungi.</title>
        <authorList>
            <person name="Ohm R.A."/>
            <person name="Feau N."/>
            <person name="Henrissat B."/>
            <person name="Schoch C.L."/>
            <person name="Horwitz B.A."/>
            <person name="Barry K.W."/>
            <person name="Condon B.J."/>
            <person name="Copeland A.C."/>
            <person name="Dhillon B."/>
            <person name="Glaser F."/>
            <person name="Hesse C.N."/>
            <person name="Kosti I."/>
            <person name="LaButti K."/>
            <person name="Lindquist E.A."/>
            <person name="Lucas S."/>
            <person name="Salamov A.A."/>
            <person name="Bradshaw R.E."/>
            <person name="Ciuffetti L."/>
            <person name="Hamelin R.C."/>
            <person name="Kema G.H.J."/>
            <person name="Lawrence C."/>
            <person name="Scott J.A."/>
            <person name="Spatafora J.W."/>
            <person name="Turgeon B.G."/>
            <person name="de Wit P.J.G.M."/>
            <person name="Zhong S."/>
            <person name="Goodwin S.B."/>
            <person name="Grigoriev I.V."/>
        </authorList>
    </citation>
    <scope>NUCLEOTIDE SEQUENCE [LARGE SCALE GENOMIC DNA]</scope>
    <source>
        <strain evidence="3">ND90Pr / ATCC 201652</strain>
    </source>
</reference>
<gene>
    <name evidence="2" type="ORF">COCSADRAFT_142313</name>
</gene>
<feature type="transmembrane region" description="Helical" evidence="1">
    <location>
        <begin position="146"/>
        <end position="172"/>
    </location>
</feature>
<evidence type="ECO:0000313" key="3">
    <source>
        <dbReference type="Proteomes" id="UP000016934"/>
    </source>
</evidence>
<organism evidence="2 3">
    <name type="scientific">Cochliobolus sativus (strain ND90Pr / ATCC 201652)</name>
    <name type="common">Common root rot and spot blotch fungus</name>
    <name type="synonym">Bipolaris sorokiniana</name>
    <dbReference type="NCBI Taxonomy" id="665912"/>
    <lineage>
        <taxon>Eukaryota</taxon>
        <taxon>Fungi</taxon>
        <taxon>Dikarya</taxon>
        <taxon>Ascomycota</taxon>
        <taxon>Pezizomycotina</taxon>
        <taxon>Dothideomycetes</taxon>
        <taxon>Pleosporomycetidae</taxon>
        <taxon>Pleosporales</taxon>
        <taxon>Pleosporineae</taxon>
        <taxon>Pleosporaceae</taxon>
        <taxon>Bipolaris</taxon>
    </lineage>
</organism>
<sequence>MGWSFHGHKRDVDAEKHLRRLHKTTPFIESPLVGADHENLVFSQRHEANSVELFFDLFFVANLATFTAYHSITDLDYLLGYIGFFGILWSCWFQITLHDVRFARDSLYERICKTIQFIAFVGLALVGSQFNPANQKAPRNNTVSNFRIMCYTLVITRGLLAIQYLVVLFFTWKAKYSKIYLPLMLMFAIYAVSMGAFVAMTPVFREGNQNRRHVYLVWYVVMVLEAILVIAISCFWRMLSFKKTHLMERMSLLTIIVIGEGAIGVTKTVSRIMGKHGLDVEGCFLIMCIIVVLVLVWALYFDNFPHGHYGTIRQQIWSLLHFPLQIAIVGVVEGSQQLALARYIINNTNKASGKITQYCQLENLDGEKLQDKLMDLLDYYELDGKLETRSFFHEARNAIWKIGNTTDICLSDKSDGYTFADENKYSNWPAAFKDLSYAISNGLYTGLGMKLPMDKLEKHSPLEVGLHAWKLVYLYFWTSFCILVLCLVIFLFLIRRHKADLFDYTSVISRMSAFCVGAAMLALMANDAKIYAAIESPALLPVCVVLLFLILVCDKLSCLWCNKQLKKSGKPYALEVEEHEHGHSHGHGHGHDHDHDAHLTVHETGGVYSNVPHDAAAIGISEVNNASRWSMHPEDLKPLTAYSSGYNASQHSIAMESIHSTPDMTPHVLSPDPVAHQDYLTITPAGYAPVNTEPKA</sequence>
<feature type="transmembrane region" description="Helical" evidence="1">
    <location>
        <begin position="507"/>
        <end position="526"/>
    </location>
</feature>
<feature type="transmembrane region" description="Helical" evidence="1">
    <location>
        <begin position="216"/>
        <end position="239"/>
    </location>
</feature>
<evidence type="ECO:0000256" key="1">
    <source>
        <dbReference type="SAM" id="Phobius"/>
    </source>
</evidence>
<keyword evidence="1" id="KW-0812">Transmembrane</keyword>
<dbReference type="Pfam" id="PF06772">
    <property type="entry name" value="LtrA"/>
    <property type="match status" value="1"/>
</dbReference>
<dbReference type="GeneID" id="19131240"/>
<keyword evidence="3" id="KW-1185">Reference proteome</keyword>
<feature type="transmembrane region" description="Helical" evidence="1">
    <location>
        <begin position="538"/>
        <end position="561"/>
    </location>
</feature>
<dbReference type="EMBL" id="KB445643">
    <property type="protein sequence ID" value="EMD64142.1"/>
    <property type="molecule type" value="Genomic_DNA"/>
</dbReference>
<name>M2T582_COCSN</name>
<dbReference type="OrthoDB" id="3177213at2759"/>
<keyword evidence="1" id="KW-1133">Transmembrane helix</keyword>
<feature type="transmembrane region" description="Helical" evidence="1">
    <location>
        <begin position="472"/>
        <end position="495"/>
    </location>
</feature>
<keyword evidence="1" id="KW-0472">Membrane</keyword>
<dbReference type="eggNOG" id="ENOG502RYB9">
    <property type="taxonomic scope" value="Eukaryota"/>
</dbReference>
<feature type="transmembrane region" description="Helical" evidence="1">
    <location>
        <begin position="179"/>
        <end position="204"/>
    </location>
</feature>
<dbReference type="PANTHER" id="PTHR42101:SF1">
    <property type="entry name" value="LOW TEMPERATURE REQUIREMENT A"/>
    <property type="match status" value="1"/>
</dbReference>
<dbReference type="RefSeq" id="XP_007700017.1">
    <property type="nucleotide sequence ID" value="XM_007701827.1"/>
</dbReference>
<feature type="transmembrane region" description="Helical" evidence="1">
    <location>
        <begin position="78"/>
        <end position="95"/>
    </location>
</feature>
<dbReference type="OMA" id="THLMERM"/>
<dbReference type="HOGENOM" id="CLU_016136_2_1_1"/>
<feature type="transmembrane region" description="Helical" evidence="1">
    <location>
        <begin position="280"/>
        <end position="300"/>
    </location>
</feature>
<dbReference type="AlphaFoldDB" id="M2T582"/>
<evidence type="ECO:0000313" key="2">
    <source>
        <dbReference type="EMBL" id="EMD64142.1"/>
    </source>
</evidence>
<protein>
    <submittedName>
        <fullName evidence="2">Uncharacterized protein</fullName>
    </submittedName>
</protein>
<dbReference type="STRING" id="665912.M2T582"/>
<dbReference type="KEGG" id="bsc:COCSADRAFT_142313"/>
<feature type="transmembrane region" description="Helical" evidence="1">
    <location>
        <begin position="107"/>
        <end position="126"/>
    </location>
</feature>
<dbReference type="Proteomes" id="UP000016934">
    <property type="component" value="Unassembled WGS sequence"/>
</dbReference>
<proteinExistence type="predicted"/>
<dbReference type="PANTHER" id="PTHR42101">
    <property type="entry name" value="CHROMOSOME 16, WHOLE GENOME SHOTGUN SEQUENCE"/>
    <property type="match status" value="1"/>
</dbReference>